<accession>A0A840A8H8</accession>
<evidence type="ECO:0000313" key="2">
    <source>
        <dbReference type="EMBL" id="MBB3897829.1"/>
    </source>
</evidence>
<evidence type="ECO:0000256" key="1">
    <source>
        <dbReference type="SAM" id="MobiDB-lite"/>
    </source>
</evidence>
<protein>
    <submittedName>
        <fullName evidence="2">Uncharacterized protein</fullName>
    </submittedName>
</protein>
<feature type="region of interest" description="Disordered" evidence="1">
    <location>
        <begin position="132"/>
        <end position="171"/>
    </location>
</feature>
<sequence length="171" mass="18836">MRQQDHGRVVRHMGQRRVQVVRATMRPPGQRQEGDLAVQPGQPEARLQAQGAVLERREARLRQRLHPQERAAAPVHGRVILPPVMVARDGVAAQRRAQPGQQGADLGVGIGRAYQGRVRAVIAQQHHEVRRLGIGGGDDGGDAVQRHGRRAGVQVGQRGDPQRAARRPAWR</sequence>
<comment type="caution">
    <text evidence="2">The sequence shown here is derived from an EMBL/GenBank/DDBJ whole genome shotgun (WGS) entry which is preliminary data.</text>
</comment>
<name>A0A840A8H8_9PROT</name>
<evidence type="ECO:0000313" key="3">
    <source>
        <dbReference type="Proteomes" id="UP000553193"/>
    </source>
</evidence>
<keyword evidence="3" id="KW-1185">Reference proteome</keyword>
<dbReference type="AlphaFoldDB" id="A0A840A8H8"/>
<dbReference type="Proteomes" id="UP000553193">
    <property type="component" value="Unassembled WGS sequence"/>
</dbReference>
<dbReference type="EMBL" id="JACIDJ010000001">
    <property type="protein sequence ID" value="MBB3897829.1"/>
    <property type="molecule type" value="Genomic_DNA"/>
</dbReference>
<reference evidence="2 3" key="1">
    <citation type="submission" date="2020-08" db="EMBL/GenBank/DDBJ databases">
        <title>Genomic Encyclopedia of Type Strains, Phase IV (KMG-IV): sequencing the most valuable type-strain genomes for metagenomic binning, comparative biology and taxonomic classification.</title>
        <authorList>
            <person name="Goeker M."/>
        </authorList>
    </citation>
    <scope>NUCLEOTIDE SEQUENCE [LARGE SCALE GENOMIC DNA]</scope>
    <source>
        <strain evidence="2 3">DSM 19979</strain>
    </source>
</reference>
<proteinExistence type="predicted"/>
<gene>
    <name evidence="2" type="ORF">GGQ83_001255</name>
</gene>
<organism evidence="2 3">
    <name type="scientific">Roseococcus suduntuyensis</name>
    <dbReference type="NCBI Taxonomy" id="455361"/>
    <lineage>
        <taxon>Bacteria</taxon>
        <taxon>Pseudomonadati</taxon>
        <taxon>Pseudomonadota</taxon>
        <taxon>Alphaproteobacteria</taxon>
        <taxon>Acetobacterales</taxon>
        <taxon>Roseomonadaceae</taxon>
        <taxon>Roseococcus</taxon>
    </lineage>
</organism>